<dbReference type="PANTHER" id="PTHR33164:SF89">
    <property type="entry name" value="MARR FAMILY REGULATORY PROTEIN"/>
    <property type="match status" value="1"/>
</dbReference>
<dbReference type="InterPro" id="IPR039422">
    <property type="entry name" value="MarR/SlyA-like"/>
</dbReference>
<evidence type="ECO:0000259" key="1">
    <source>
        <dbReference type="PROSITE" id="PS50995"/>
    </source>
</evidence>
<dbReference type="Proteomes" id="UP000538666">
    <property type="component" value="Unassembled WGS sequence"/>
</dbReference>
<dbReference type="EMBL" id="JACHEK010000005">
    <property type="protein sequence ID" value="MBB6144946.1"/>
    <property type="molecule type" value="Genomic_DNA"/>
</dbReference>
<accession>A0A841JUC0</accession>
<dbReference type="GO" id="GO:0006950">
    <property type="term" value="P:response to stress"/>
    <property type="evidence" value="ECO:0007669"/>
    <property type="project" value="TreeGrafter"/>
</dbReference>
<keyword evidence="2" id="KW-0238">DNA-binding</keyword>
<feature type="domain" description="HTH marR-type" evidence="1">
    <location>
        <begin position="1"/>
        <end position="139"/>
    </location>
</feature>
<dbReference type="Pfam" id="PF01047">
    <property type="entry name" value="MarR"/>
    <property type="match status" value="1"/>
</dbReference>
<dbReference type="Gene3D" id="1.10.10.10">
    <property type="entry name" value="Winged helix-like DNA-binding domain superfamily/Winged helix DNA-binding domain"/>
    <property type="match status" value="1"/>
</dbReference>
<evidence type="ECO:0000313" key="2">
    <source>
        <dbReference type="EMBL" id="MBB6144946.1"/>
    </source>
</evidence>
<organism evidence="2 3">
    <name type="scientific">Silvibacterium bohemicum</name>
    <dbReference type="NCBI Taxonomy" id="1577686"/>
    <lineage>
        <taxon>Bacteria</taxon>
        <taxon>Pseudomonadati</taxon>
        <taxon>Acidobacteriota</taxon>
        <taxon>Terriglobia</taxon>
        <taxon>Terriglobales</taxon>
        <taxon>Acidobacteriaceae</taxon>
        <taxon>Silvibacterium</taxon>
    </lineage>
</organism>
<comment type="caution">
    <text evidence="2">The sequence shown here is derived from an EMBL/GenBank/DDBJ whole genome shotgun (WGS) entry which is preliminary data.</text>
</comment>
<dbReference type="PROSITE" id="PS50995">
    <property type="entry name" value="HTH_MARR_2"/>
    <property type="match status" value="1"/>
</dbReference>
<dbReference type="RefSeq" id="WP_050059509.1">
    <property type="nucleotide sequence ID" value="NZ_JACHEK010000005.1"/>
</dbReference>
<dbReference type="InterPro" id="IPR000835">
    <property type="entry name" value="HTH_MarR-typ"/>
</dbReference>
<evidence type="ECO:0000313" key="3">
    <source>
        <dbReference type="Proteomes" id="UP000538666"/>
    </source>
</evidence>
<dbReference type="SUPFAM" id="SSF46785">
    <property type="entry name" value="Winged helix' DNA-binding domain"/>
    <property type="match status" value="1"/>
</dbReference>
<protein>
    <submittedName>
        <fullName evidence="2">DNA-binding MarR family transcriptional regulator</fullName>
    </submittedName>
</protein>
<dbReference type="InterPro" id="IPR036390">
    <property type="entry name" value="WH_DNA-bd_sf"/>
</dbReference>
<reference evidence="2 3" key="1">
    <citation type="submission" date="2020-08" db="EMBL/GenBank/DDBJ databases">
        <title>Genomic Encyclopedia of Type Strains, Phase IV (KMG-IV): sequencing the most valuable type-strain genomes for metagenomic binning, comparative biology and taxonomic classification.</title>
        <authorList>
            <person name="Goeker M."/>
        </authorList>
    </citation>
    <scope>NUCLEOTIDE SEQUENCE [LARGE SCALE GENOMIC DNA]</scope>
    <source>
        <strain evidence="2 3">DSM 103733</strain>
    </source>
</reference>
<dbReference type="GO" id="GO:0003677">
    <property type="term" value="F:DNA binding"/>
    <property type="evidence" value="ECO:0007669"/>
    <property type="project" value="UniProtKB-KW"/>
</dbReference>
<name>A0A841JUC0_9BACT</name>
<dbReference type="GO" id="GO:0003700">
    <property type="term" value="F:DNA-binding transcription factor activity"/>
    <property type="evidence" value="ECO:0007669"/>
    <property type="project" value="InterPro"/>
</dbReference>
<dbReference type="PROSITE" id="PS51257">
    <property type="entry name" value="PROKAR_LIPOPROTEIN"/>
    <property type="match status" value="1"/>
</dbReference>
<dbReference type="PANTHER" id="PTHR33164">
    <property type="entry name" value="TRANSCRIPTIONAL REGULATOR, MARR FAMILY"/>
    <property type="match status" value="1"/>
</dbReference>
<dbReference type="SMART" id="SM00347">
    <property type="entry name" value="HTH_MARR"/>
    <property type="match status" value="1"/>
</dbReference>
<proteinExistence type="predicted"/>
<gene>
    <name evidence="2" type="ORF">HNQ77_002902</name>
</gene>
<keyword evidence="3" id="KW-1185">Reference proteome</keyword>
<dbReference type="InterPro" id="IPR036388">
    <property type="entry name" value="WH-like_DNA-bd_sf"/>
</dbReference>
<sequence length="154" mass="17603">MLDLQVRRLQQAYPAIFLACHRKHVREDGGGNTVTERQASVLDHLDEKQPTTLSKLAEHMGVSRSTMSITVSRLVRGGYVARRKDALDTRSVALTLTRAGVRVREENALLHPELVRQILRRMRAEEMEGALHGIESLAKYARIVLRERKKEQKR</sequence>
<dbReference type="AlphaFoldDB" id="A0A841JUC0"/>